<proteinExistence type="inferred from homology"/>
<dbReference type="InterPro" id="IPR007627">
    <property type="entry name" value="RNA_pol_sigma70_r2"/>
</dbReference>
<dbReference type="GO" id="GO:0006352">
    <property type="term" value="P:DNA-templated transcription initiation"/>
    <property type="evidence" value="ECO:0007669"/>
    <property type="project" value="InterPro"/>
</dbReference>
<dbReference type="Pfam" id="PF08281">
    <property type="entry name" value="Sigma70_r4_2"/>
    <property type="match status" value="1"/>
</dbReference>
<evidence type="ECO:0000256" key="2">
    <source>
        <dbReference type="ARBA" id="ARBA00023015"/>
    </source>
</evidence>
<dbReference type="InterPro" id="IPR014284">
    <property type="entry name" value="RNA_pol_sigma-70_dom"/>
</dbReference>
<evidence type="ECO:0000256" key="5">
    <source>
        <dbReference type="ARBA" id="ARBA00023163"/>
    </source>
</evidence>
<dbReference type="AlphaFoldDB" id="A0A0A3I145"/>
<dbReference type="Pfam" id="PF04542">
    <property type="entry name" value="Sigma70_r2"/>
    <property type="match status" value="1"/>
</dbReference>
<dbReference type="PANTHER" id="PTHR43133:SF52">
    <property type="entry name" value="ECF RNA POLYMERASE SIGMA FACTOR SIGL"/>
    <property type="match status" value="1"/>
</dbReference>
<gene>
    <name evidence="8" type="ORF">CD33_07335</name>
</gene>
<keyword evidence="5" id="KW-0804">Transcription</keyword>
<evidence type="ECO:0000259" key="7">
    <source>
        <dbReference type="Pfam" id="PF08281"/>
    </source>
</evidence>
<dbReference type="GO" id="GO:0016987">
    <property type="term" value="F:sigma factor activity"/>
    <property type="evidence" value="ECO:0007669"/>
    <property type="project" value="UniProtKB-KW"/>
</dbReference>
<keyword evidence="9" id="KW-1185">Reference proteome</keyword>
<dbReference type="Proteomes" id="UP000030408">
    <property type="component" value="Unassembled WGS sequence"/>
</dbReference>
<dbReference type="InterPro" id="IPR013325">
    <property type="entry name" value="RNA_pol_sigma_r2"/>
</dbReference>
<comment type="similarity">
    <text evidence="1">Belongs to the sigma-70 factor family. ECF subfamily.</text>
</comment>
<dbReference type="GO" id="GO:0003677">
    <property type="term" value="F:DNA binding"/>
    <property type="evidence" value="ECO:0007669"/>
    <property type="project" value="UniProtKB-KW"/>
</dbReference>
<dbReference type="InterPro" id="IPR036388">
    <property type="entry name" value="WH-like_DNA-bd_sf"/>
</dbReference>
<reference evidence="8 9" key="1">
    <citation type="submission" date="2014-02" db="EMBL/GenBank/DDBJ databases">
        <title>Draft genome sequence of Lysinibacillus sinduriensis JCM 15800.</title>
        <authorList>
            <person name="Zhang F."/>
            <person name="Wang G."/>
            <person name="Zhang L."/>
        </authorList>
    </citation>
    <scope>NUCLEOTIDE SEQUENCE [LARGE SCALE GENOMIC DNA]</scope>
    <source>
        <strain evidence="8 9">JCM 15800</strain>
    </source>
</reference>
<dbReference type="PANTHER" id="PTHR43133">
    <property type="entry name" value="RNA POLYMERASE ECF-TYPE SIGMA FACTO"/>
    <property type="match status" value="1"/>
</dbReference>
<protein>
    <submittedName>
        <fullName evidence="8">RNA polymerase sigma factor SigM</fullName>
    </submittedName>
</protein>
<dbReference type="RefSeq" id="WP_036199461.1">
    <property type="nucleotide sequence ID" value="NZ_AVCY01000010.1"/>
</dbReference>
<evidence type="ECO:0000313" key="9">
    <source>
        <dbReference type="Proteomes" id="UP000030408"/>
    </source>
</evidence>
<sequence length="159" mass="18775">MDLEQVYSLYFNDLYRYLYSLTRNHAETEDLLQETFTKAHIALLTNEIKEIKPWLFKVGYYTFIDHARKDKRYVMTNDFFEIDLKTPENIALENDAFLKLLSYLDKLKPIEKQAILLCDVHDCTNLEAANILTIKLNTLKSHLARGRKRLRELLEGEGN</sequence>
<dbReference type="SUPFAM" id="SSF88659">
    <property type="entry name" value="Sigma3 and sigma4 domains of RNA polymerase sigma factors"/>
    <property type="match status" value="1"/>
</dbReference>
<dbReference type="NCBIfam" id="TIGR02937">
    <property type="entry name" value="sigma70-ECF"/>
    <property type="match status" value="1"/>
</dbReference>
<evidence type="ECO:0000256" key="4">
    <source>
        <dbReference type="ARBA" id="ARBA00023125"/>
    </source>
</evidence>
<comment type="caution">
    <text evidence="8">The sequence shown here is derived from an EMBL/GenBank/DDBJ whole genome shotgun (WGS) entry which is preliminary data.</text>
</comment>
<dbReference type="EMBL" id="JPVO01000046">
    <property type="protein sequence ID" value="KGR76348.1"/>
    <property type="molecule type" value="Genomic_DNA"/>
</dbReference>
<dbReference type="Gene3D" id="1.10.10.10">
    <property type="entry name" value="Winged helix-like DNA-binding domain superfamily/Winged helix DNA-binding domain"/>
    <property type="match status" value="1"/>
</dbReference>
<dbReference type="STRING" id="1384057.CD33_07335"/>
<dbReference type="InterPro" id="IPR039425">
    <property type="entry name" value="RNA_pol_sigma-70-like"/>
</dbReference>
<feature type="domain" description="RNA polymerase sigma-70 region 2" evidence="6">
    <location>
        <begin position="7"/>
        <end position="72"/>
    </location>
</feature>
<dbReference type="InterPro" id="IPR013249">
    <property type="entry name" value="RNA_pol_sigma70_r4_t2"/>
</dbReference>
<dbReference type="Gene3D" id="1.10.1740.10">
    <property type="match status" value="1"/>
</dbReference>
<dbReference type="eggNOG" id="COG1595">
    <property type="taxonomic scope" value="Bacteria"/>
</dbReference>
<evidence type="ECO:0000256" key="1">
    <source>
        <dbReference type="ARBA" id="ARBA00010641"/>
    </source>
</evidence>
<name>A0A0A3I145_9BACL</name>
<keyword evidence="2" id="KW-0805">Transcription regulation</keyword>
<dbReference type="InterPro" id="IPR013324">
    <property type="entry name" value="RNA_pol_sigma_r3/r4-like"/>
</dbReference>
<evidence type="ECO:0000256" key="3">
    <source>
        <dbReference type="ARBA" id="ARBA00023082"/>
    </source>
</evidence>
<accession>A0A0A3I145</accession>
<evidence type="ECO:0000259" key="6">
    <source>
        <dbReference type="Pfam" id="PF04542"/>
    </source>
</evidence>
<feature type="domain" description="RNA polymerase sigma factor 70 region 4 type 2" evidence="7">
    <location>
        <begin position="99"/>
        <end position="150"/>
    </location>
</feature>
<evidence type="ECO:0000313" key="8">
    <source>
        <dbReference type="EMBL" id="KGR76348.1"/>
    </source>
</evidence>
<dbReference type="SUPFAM" id="SSF88946">
    <property type="entry name" value="Sigma2 domain of RNA polymerase sigma factors"/>
    <property type="match status" value="1"/>
</dbReference>
<organism evidence="8 9">
    <name type="scientific">Ureibacillus sinduriensis BLB-1 = JCM 15800</name>
    <dbReference type="NCBI Taxonomy" id="1384057"/>
    <lineage>
        <taxon>Bacteria</taxon>
        <taxon>Bacillati</taxon>
        <taxon>Bacillota</taxon>
        <taxon>Bacilli</taxon>
        <taxon>Bacillales</taxon>
        <taxon>Caryophanaceae</taxon>
        <taxon>Ureibacillus</taxon>
    </lineage>
</organism>
<keyword evidence="3" id="KW-0731">Sigma factor</keyword>
<dbReference type="OrthoDB" id="9795666at2"/>
<keyword evidence="4" id="KW-0238">DNA-binding</keyword>